<evidence type="ECO:0000313" key="3">
    <source>
        <dbReference type="Proteomes" id="UP001207294"/>
    </source>
</evidence>
<evidence type="ECO:0008006" key="4">
    <source>
        <dbReference type="Google" id="ProtNLM"/>
    </source>
</evidence>
<protein>
    <recommendedName>
        <fullName evidence="4">Lipoprotein</fullName>
    </recommendedName>
</protein>
<feature type="signal peptide" evidence="1">
    <location>
        <begin position="1"/>
        <end position="27"/>
    </location>
</feature>
<feature type="chain" id="PRO_5045760170" description="Lipoprotein" evidence="1">
    <location>
        <begin position="28"/>
        <end position="166"/>
    </location>
</feature>
<organism evidence="2 3">
    <name type="scientific">Pseudomonas capsici</name>
    <dbReference type="NCBI Taxonomy" id="2810614"/>
    <lineage>
        <taxon>Bacteria</taxon>
        <taxon>Pseudomonadati</taxon>
        <taxon>Pseudomonadota</taxon>
        <taxon>Gammaproteobacteria</taxon>
        <taxon>Pseudomonadales</taxon>
        <taxon>Pseudomonadaceae</taxon>
        <taxon>Pseudomonas</taxon>
    </lineage>
</organism>
<dbReference type="RefSeq" id="WP_236249210.1">
    <property type="nucleotide sequence ID" value="NZ_JAOXMG010000014.1"/>
</dbReference>
<evidence type="ECO:0000256" key="1">
    <source>
        <dbReference type="SAM" id="SignalP"/>
    </source>
</evidence>
<reference evidence="2 3" key="1">
    <citation type="submission" date="2022-10" db="EMBL/GenBank/DDBJ databases">
        <title>Characterization of Pseudomonas capsici strains from pepper and tomato in Georgia.</title>
        <authorList>
            <person name="Zhao M."/>
            <person name="Dutta B."/>
        </authorList>
    </citation>
    <scope>NUCLEOTIDE SEQUENCE [LARGE SCALE GENOMIC DNA]</scope>
    <source>
        <strain evidence="2 3">Pc20-5</strain>
    </source>
</reference>
<sequence length="166" mass="17865">MGTYCQLAKLKGLAAAGMLMVALTACSTDGSFAGLDSLTGEAKYAPEFIKGNIIIGKSTKQQIREKFGSPSDVSDNLGNDTSEWLYDRSESQLGKLTDMAYKYTTRYGAQSSASTIISSQNQVGDAQEIMNDAGTLSGSNAPGKKVKINRLYVEFKGDVVRAFRTY</sequence>
<gene>
    <name evidence="2" type="ORF">OH718_14600</name>
</gene>
<keyword evidence="1" id="KW-0732">Signal</keyword>
<proteinExistence type="predicted"/>
<dbReference type="Proteomes" id="UP001207294">
    <property type="component" value="Unassembled WGS sequence"/>
</dbReference>
<dbReference type="EMBL" id="JAOXML010000010">
    <property type="protein sequence ID" value="MCV4377827.1"/>
    <property type="molecule type" value="Genomic_DNA"/>
</dbReference>
<evidence type="ECO:0000313" key="2">
    <source>
        <dbReference type="EMBL" id="MCV4377827.1"/>
    </source>
</evidence>
<name>A0ABT3BY96_9PSED</name>
<accession>A0ABT3BY96</accession>
<comment type="caution">
    <text evidence="2">The sequence shown here is derived from an EMBL/GenBank/DDBJ whole genome shotgun (WGS) entry which is preliminary data.</text>
</comment>
<keyword evidence="3" id="KW-1185">Reference proteome</keyword>